<dbReference type="EMBL" id="CP014229">
    <property type="protein sequence ID" value="AMD90613.1"/>
    <property type="molecule type" value="Genomic_DNA"/>
</dbReference>
<comment type="catalytic activity">
    <reaction evidence="7">
        <text>shikimate + ATP = 3-phosphoshikimate + ADP + H(+)</text>
        <dbReference type="Rhea" id="RHEA:13121"/>
        <dbReference type="ChEBI" id="CHEBI:15378"/>
        <dbReference type="ChEBI" id="CHEBI:30616"/>
        <dbReference type="ChEBI" id="CHEBI:36208"/>
        <dbReference type="ChEBI" id="CHEBI:145989"/>
        <dbReference type="ChEBI" id="CHEBI:456216"/>
        <dbReference type="EC" id="2.7.1.71"/>
    </reaction>
</comment>
<feature type="binding site" evidence="7">
    <location>
        <position position="28"/>
    </location>
    <ligand>
        <name>Mg(2+)</name>
        <dbReference type="ChEBI" id="CHEBI:18420"/>
    </ligand>
</feature>
<evidence type="ECO:0000256" key="3">
    <source>
        <dbReference type="ARBA" id="ARBA00022741"/>
    </source>
</evidence>
<dbReference type="AlphaFoldDB" id="A0A0X8JLK4"/>
<keyword evidence="9" id="KW-1185">Reference proteome</keyword>
<keyword evidence="3 7" id="KW-0547">Nucleotide-binding</keyword>
<comment type="pathway">
    <text evidence="7">Metabolic intermediate biosynthesis; chorismate biosynthesis; chorismate from D-erythrose 4-phosphate and phosphoenolpyruvate: step 5/7.</text>
</comment>
<feature type="binding site" evidence="7">
    <location>
        <position position="129"/>
    </location>
    <ligand>
        <name>ATP</name>
        <dbReference type="ChEBI" id="CHEBI:30616"/>
    </ligand>
</feature>
<evidence type="ECO:0000256" key="7">
    <source>
        <dbReference type="HAMAP-Rule" id="MF_00109"/>
    </source>
</evidence>
<feature type="binding site" evidence="7">
    <location>
        <position position="91"/>
    </location>
    <ligand>
        <name>substrate</name>
    </ligand>
</feature>
<dbReference type="GO" id="GO:0009073">
    <property type="term" value="P:aromatic amino acid family biosynthetic process"/>
    <property type="evidence" value="ECO:0007669"/>
    <property type="project" value="UniProtKB-KW"/>
</dbReference>
<keyword evidence="5 7" id="KW-0067">ATP-binding</keyword>
<comment type="subcellular location">
    <subcellularLocation>
        <location evidence="7">Cytoplasm</location>
    </subcellularLocation>
</comment>
<dbReference type="GO" id="GO:0004765">
    <property type="term" value="F:shikimate kinase activity"/>
    <property type="evidence" value="ECO:0007669"/>
    <property type="project" value="UniProtKB-UniRule"/>
</dbReference>
<dbReference type="PRINTS" id="PR01100">
    <property type="entry name" value="SHIKIMTKNASE"/>
</dbReference>
<keyword evidence="7" id="KW-0479">Metal-binding</keyword>
<comment type="subunit">
    <text evidence="7">Monomer.</text>
</comment>
<feature type="binding site" evidence="7">
    <location>
        <position position="46"/>
    </location>
    <ligand>
        <name>substrate</name>
    </ligand>
</feature>
<dbReference type="KEGG" id="dfi:AXF13_11070"/>
<sequence length="185" mass="20039">MPTPDLVAAPARLAPCIVLIGMAGAGKSTVGGVLARELGWAFLDSDHLIEALYGVRLQDVTDALGKEAFLDAECTVIRAIKANRTVIGTGGSVVYREEAMRHLAKLGPIVHLDLPLTVIEERIARNPQRGLAIAPGQTLDDIFREREALYAAWADLRCDSQGKNPRECAQWILRHLPPDLLTADA</sequence>
<proteinExistence type="inferred from homology"/>
<keyword evidence="2 7" id="KW-0808">Transferase</keyword>
<dbReference type="PANTHER" id="PTHR21087">
    <property type="entry name" value="SHIKIMATE KINASE"/>
    <property type="match status" value="1"/>
</dbReference>
<evidence type="ECO:0000256" key="1">
    <source>
        <dbReference type="ARBA" id="ARBA00022605"/>
    </source>
</evidence>
<organism evidence="8 9">
    <name type="scientific">Desulfovibrio fairfieldensis</name>
    <dbReference type="NCBI Taxonomy" id="44742"/>
    <lineage>
        <taxon>Bacteria</taxon>
        <taxon>Pseudomonadati</taxon>
        <taxon>Thermodesulfobacteriota</taxon>
        <taxon>Desulfovibrionia</taxon>
        <taxon>Desulfovibrionales</taxon>
        <taxon>Desulfovibrionaceae</taxon>
        <taxon>Desulfovibrio</taxon>
    </lineage>
</organism>
<dbReference type="GO" id="GO:0000287">
    <property type="term" value="F:magnesium ion binding"/>
    <property type="evidence" value="ECO:0007669"/>
    <property type="project" value="UniProtKB-UniRule"/>
</dbReference>
<dbReference type="STRING" id="44742.AXF13_11070"/>
<dbReference type="RefSeq" id="WP_009302874.1">
    <property type="nucleotide sequence ID" value="NZ_CP014229.1"/>
</dbReference>
<dbReference type="Gene3D" id="3.40.50.300">
    <property type="entry name" value="P-loop containing nucleotide triphosphate hydrolases"/>
    <property type="match status" value="1"/>
</dbReference>
<evidence type="ECO:0000256" key="2">
    <source>
        <dbReference type="ARBA" id="ARBA00022679"/>
    </source>
</evidence>
<accession>A0A0X8JLK4</accession>
<dbReference type="CDD" id="cd00464">
    <property type="entry name" value="SK"/>
    <property type="match status" value="1"/>
</dbReference>
<dbReference type="UniPathway" id="UPA00053">
    <property type="reaction ID" value="UER00088"/>
</dbReference>
<name>A0A0X8JLK4_9BACT</name>
<evidence type="ECO:0000313" key="8">
    <source>
        <dbReference type="EMBL" id="AMD90613.1"/>
    </source>
</evidence>
<keyword evidence="7" id="KW-0460">Magnesium</keyword>
<protein>
    <recommendedName>
        <fullName evidence="7">Shikimate kinase</fullName>
        <shortName evidence="7">SK</shortName>
        <ecNumber evidence="7">2.7.1.71</ecNumber>
    </recommendedName>
</protein>
<keyword evidence="1 7" id="KW-0028">Amino-acid biosynthesis</keyword>
<keyword evidence="7" id="KW-0963">Cytoplasm</keyword>
<dbReference type="PANTHER" id="PTHR21087:SF16">
    <property type="entry name" value="SHIKIMATE KINASE 1, CHLOROPLASTIC"/>
    <property type="match status" value="1"/>
</dbReference>
<evidence type="ECO:0000256" key="5">
    <source>
        <dbReference type="ARBA" id="ARBA00022840"/>
    </source>
</evidence>
<comment type="function">
    <text evidence="7">Catalyzes the specific phosphorylation of the 3-hydroxyl group of shikimic acid using ATP as a cosubstrate.</text>
</comment>
<evidence type="ECO:0000256" key="4">
    <source>
        <dbReference type="ARBA" id="ARBA00022777"/>
    </source>
</evidence>
<keyword evidence="6 7" id="KW-0057">Aromatic amino acid biosynthesis</keyword>
<evidence type="ECO:0000256" key="6">
    <source>
        <dbReference type="ARBA" id="ARBA00023141"/>
    </source>
</evidence>
<keyword evidence="4 7" id="KW-0418">Kinase</keyword>
<dbReference type="NCBIfam" id="NF040667">
    <property type="entry name" value="hom_kin_desulfo"/>
    <property type="match status" value="1"/>
</dbReference>
<dbReference type="InterPro" id="IPR027417">
    <property type="entry name" value="P-loop_NTPase"/>
</dbReference>
<comment type="caution">
    <text evidence="7">Lacks conserved residue(s) required for the propagation of feature annotation.</text>
</comment>
<comment type="similarity">
    <text evidence="7">Belongs to the shikimate kinase family.</text>
</comment>
<dbReference type="Pfam" id="PF01202">
    <property type="entry name" value="SKI"/>
    <property type="match status" value="1"/>
</dbReference>
<dbReference type="InterPro" id="IPR031322">
    <property type="entry name" value="Shikimate/glucono_kinase"/>
</dbReference>
<evidence type="ECO:0000313" key="9">
    <source>
        <dbReference type="Proteomes" id="UP000069241"/>
    </source>
</evidence>
<dbReference type="GO" id="GO:0008652">
    <property type="term" value="P:amino acid biosynthetic process"/>
    <property type="evidence" value="ECO:0007669"/>
    <property type="project" value="UniProtKB-KW"/>
</dbReference>
<dbReference type="SUPFAM" id="SSF52540">
    <property type="entry name" value="P-loop containing nucleoside triphosphate hydrolases"/>
    <property type="match status" value="1"/>
</dbReference>
<dbReference type="InterPro" id="IPR000623">
    <property type="entry name" value="Shikimate_kinase/TSH1"/>
</dbReference>
<reference evidence="9" key="1">
    <citation type="submission" date="2016-02" db="EMBL/GenBank/DDBJ databases">
        <authorList>
            <person name="Holder M.E."/>
            <person name="Ajami N.J."/>
            <person name="Petrosino J.F."/>
        </authorList>
    </citation>
    <scope>NUCLEOTIDE SEQUENCE [LARGE SCALE GENOMIC DNA]</scope>
    <source>
        <strain evidence="9">CCUG 45958</strain>
    </source>
</reference>
<feature type="binding site" evidence="7">
    <location>
        <begin position="24"/>
        <end position="29"/>
    </location>
    <ligand>
        <name>ATP</name>
        <dbReference type="ChEBI" id="CHEBI:30616"/>
    </ligand>
</feature>
<dbReference type="GO" id="GO:0005524">
    <property type="term" value="F:ATP binding"/>
    <property type="evidence" value="ECO:0007669"/>
    <property type="project" value="UniProtKB-UniRule"/>
</dbReference>
<dbReference type="HAMAP" id="MF_00109">
    <property type="entry name" value="Shikimate_kinase"/>
    <property type="match status" value="1"/>
</dbReference>
<feature type="binding site" evidence="7">
    <location>
        <position position="146"/>
    </location>
    <ligand>
        <name>substrate</name>
    </ligand>
</feature>
<gene>
    <name evidence="7" type="primary">aroK</name>
    <name evidence="8" type="ORF">AXF13_11070</name>
</gene>
<dbReference type="GO" id="GO:0009423">
    <property type="term" value="P:chorismate biosynthetic process"/>
    <property type="evidence" value="ECO:0007669"/>
    <property type="project" value="UniProtKB-UniRule"/>
</dbReference>
<dbReference type="Proteomes" id="UP000069241">
    <property type="component" value="Chromosome"/>
</dbReference>
<dbReference type="GO" id="GO:0005829">
    <property type="term" value="C:cytosol"/>
    <property type="evidence" value="ECO:0007669"/>
    <property type="project" value="TreeGrafter"/>
</dbReference>
<comment type="cofactor">
    <cofactor evidence="7">
        <name>Mg(2+)</name>
        <dbReference type="ChEBI" id="CHEBI:18420"/>
    </cofactor>
    <text evidence="7">Binds 1 Mg(2+) ion per subunit.</text>
</comment>
<dbReference type="EC" id="2.7.1.71" evidence="7"/>